<comment type="caution">
    <text evidence="2">The sequence shown here is derived from an EMBL/GenBank/DDBJ whole genome shotgun (WGS) entry which is preliminary data.</text>
</comment>
<evidence type="ECO:0000256" key="1">
    <source>
        <dbReference type="SAM" id="MobiDB-lite"/>
    </source>
</evidence>
<evidence type="ECO:0000313" key="2">
    <source>
        <dbReference type="EMBL" id="KAG3215090.1"/>
    </source>
</evidence>
<proteinExistence type="predicted"/>
<evidence type="ECO:0000313" key="3">
    <source>
        <dbReference type="Proteomes" id="UP000760860"/>
    </source>
</evidence>
<feature type="region of interest" description="Disordered" evidence="1">
    <location>
        <begin position="38"/>
        <end position="70"/>
    </location>
</feature>
<protein>
    <submittedName>
        <fullName evidence="2">Uncharacterized protein</fullName>
    </submittedName>
</protein>
<dbReference type="EMBL" id="RCMV01000585">
    <property type="protein sequence ID" value="KAG3215090.1"/>
    <property type="molecule type" value="Genomic_DNA"/>
</dbReference>
<accession>A0A8T1HRK0</accession>
<sequence length="86" mass="9905">MDTLSRNHYHHKSDRESGEPSRLTVRTAPRLLVLPEVEPRRTGELREPTDGLASQANQPMGNPWTLQGQLLRLPDGPREMRLRRVE</sequence>
<dbReference type="Proteomes" id="UP000760860">
    <property type="component" value="Unassembled WGS sequence"/>
</dbReference>
<name>A0A8T1HRK0_9STRA</name>
<feature type="compositionally biased region" description="Basic and acidic residues" evidence="1">
    <location>
        <begin position="38"/>
        <end position="49"/>
    </location>
</feature>
<dbReference type="AlphaFoldDB" id="A0A8T1HRK0"/>
<organism evidence="2 3">
    <name type="scientific">Phytophthora cactorum</name>
    <dbReference type="NCBI Taxonomy" id="29920"/>
    <lineage>
        <taxon>Eukaryota</taxon>
        <taxon>Sar</taxon>
        <taxon>Stramenopiles</taxon>
        <taxon>Oomycota</taxon>
        <taxon>Peronosporomycetes</taxon>
        <taxon>Peronosporales</taxon>
        <taxon>Peronosporaceae</taxon>
        <taxon>Phytophthora</taxon>
    </lineage>
</organism>
<feature type="region of interest" description="Disordered" evidence="1">
    <location>
        <begin position="1"/>
        <end position="23"/>
    </location>
</feature>
<gene>
    <name evidence="2" type="ORF">PC129_g14015</name>
</gene>
<reference evidence="2" key="1">
    <citation type="submission" date="2018-05" db="EMBL/GenBank/DDBJ databases">
        <title>Effector identification in a new, highly contiguous assembly of the strawberry crown rot pathogen Phytophthora cactorum.</title>
        <authorList>
            <person name="Armitage A.D."/>
            <person name="Nellist C.F."/>
            <person name="Bates H."/>
            <person name="Vickerstaff R.J."/>
            <person name="Harrison R.J."/>
        </authorList>
    </citation>
    <scope>NUCLEOTIDE SEQUENCE</scope>
    <source>
        <strain evidence="2">P421</strain>
    </source>
</reference>
<feature type="compositionally biased region" description="Polar residues" evidence="1">
    <location>
        <begin position="52"/>
        <end position="68"/>
    </location>
</feature>